<dbReference type="RefSeq" id="WP_183646903.1">
    <property type="nucleotide sequence ID" value="NZ_JACHWU010000001.1"/>
</dbReference>
<proteinExistence type="predicted"/>
<comment type="caution">
    <text evidence="1">The sequence shown here is derived from an EMBL/GenBank/DDBJ whole genome shotgun (WGS) entry which is preliminary data.</text>
</comment>
<keyword evidence="2" id="KW-1185">Reference proteome</keyword>
<protein>
    <submittedName>
        <fullName evidence="1">Uncharacterized protein</fullName>
    </submittedName>
</protein>
<evidence type="ECO:0000313" key="1">
    <source>
        <dbReference type="EMBL" id="MBB3049430.1"/>
    </source>
</evidence>
<gene>
    <name evidence="1" type="ORF">FHS23_000425</name>
</gene>
<accession>A0A839RX65</accession>
<evidence type="ECO:0000313" key="2">
    <source>
        <dbReference type="Proteomes" id="UP000550714"/>
    </source>
</evidence>
<dbReference type="AlphaFoldDB" id="A0A839RX65"/>
<dbReference type="EMBL" id="JACHWU010000001">
    <property type="protein sequence ID" value="MBB3049430.1"/>
    <property type="molecule type" value="Genomic_DNA"/>
</dbReference>
<dbReference type="Proteomes" id="UP000550714">
    <property type="component" value="Unassembled WGS sequence"/>
</dbReference>
<name>A0A839RX65_9PSEU</name>
<reference evidence="1 2" key="1">
    <citation type="submission" date="2020-08" db="EMBL/GenBank/DDBJ databases">
        <title>Genomic Encyclopedia of Type Strains, Phase III (KMG-III): the genomes of soil and plant-associated and newly described type strains.</title>
        <authorList>
            <person name="Whitman W."/>
        </authorList>
    </citation>
    <scope>NUCLEOTIDE SEQUENCE [LARGE SCALE GENOMIC DNA]</scope>
    <source>
        <strain evidence="1 2">CECT 8577</strain>
    </source>
</reference>
<organism evidence="1 2">
    <name type="scientific">Prauserella isguenensis</name>
    <dbReference type="NCBI Taxonomy" id="1470180"/>
    <lineage>
        <taxon>Bacteria</taxon>
        <taxon>Bacillati</taxon>
        <taxon>Actinomycetota</taxon>
        <taxon>Actinomycetes</taxon>
        <taxon>Pseudonocardiales</taxon>
        <taxon>Pseudonocardiaceae</taxon>
        <taxon>Prauserella</taxon>
    </lineage>
</organism>
<sequence length="154" mass="15822">MTGAFGDNPVGGGQDSGTGGAQIGAGLGAQVGGFLAGVENMKTGAEQMVNAAKSGGFRTDPEGVKQMTKVCDEMISEIESKQATFARLSQTPKLGSSPYAQQVAQHVLSSADGPQGVIPQLRALKSTLIALNEALYRASGQYAEAEETAKMRDA</sequence>